<comment type="caution">
    <text evidence="1">The sequence shown here is derived from an EMBL/GenBank/DDBJ whole genome shotgun (WGS) entry which is preliminary data.</text>
</comment>
<gene>
    <name evidence="1" type="ORF">FSPOR_1602</name>
</gene>
<dbReference type="Proteomes" id="UP000266152">
    <property type="component" value="Unassembled WGS sequence"/>
</dbReference>
<name>A0A395SN83_FUSSP</name>
<reference evidence="1 2" key="1">
    <citation type="journal article" date="2018" name="PLoS Pathog.">
        <title>Evolution of structural diversity of trichothecenes, a family of toxins produced by plant pathogenic and entomopathogenic fungi.</title>
        <authorList>
            <person name="Proctor R.H."/>
            <person name="McCormick S.P."/>
            <person name="Kim H.S."/>
            <person name="Cardoza R.E."/>
            <person name="Stanley A.M."/>
            <person name="Lindo L."/>
            <person name="Kelly A."/>
            <person name="Brown D.W."/>
            <person name="Lee T."/>
            <person name="Vaughan M.M."/>
            <person name="Alexander N.J."/>
            <person name="Busman M."/>
            <person name="Gutierrez S."/>
        </authorList>
    </citation>
    <scope>NUCLEOTIDE SEQUENCE [LARGE SCALE GENOMIC DNA]</scope>
    <source>
        <strain evidence="1 2">NRRL 3299</strain>
    </source>
</reference>
<accession>A0A395SN83</accession>
<evidence type="ECO:0000313" key="1">
    <source>
        <dbReference type="EMBL" id="RGP73908.1"/>
    </source>
</evidence>
<dbReference type="EMBL" id="PXOF01000023">
    <property type="protein sequence ID" value="RGP73908.1"/>
    <property type="molecule type" value="Genomic_DNA"/>
</dbReference>
<keyword evidence="2" id="KW-1185">Reference proteome</keyword>
<sequence>MSQSEEPASPAWGSLPVECHLLNKWDSSLSLSVQEQRQAPVKAFVQENNISDFTSISGGAFAANKQDLIQTVLVPWRDGEVEKKYKTQGQIMRAVLPLVMAESE</sequence>
<protein>
    <submittedName>
        <fullName evidence="1">Uncharacterized protein</fullName>
    </submittedName>
</protein>
<evidence type="ECO:0000313" key="2">
    <source>
        <dbReference type="Proteomes" id="UP000266152"/>
    </source>
</evidence>
<dbReference type="STRING" id="5514.A0A395SN83"/>
<proteinExistence type="predicted"/>
<dbReference type="AlphaFoldDB" id="A0A395SN83"/>
<organism evidence="1 2">
    <name type="scientific">Fusarium sporotrichioides</name>
    <dbReference type="NCBI Taxonomy" id="5514"/>
    <lineage>
        <taxon>Eukaryota</taxon>
        <taxon>Fungi</taxon>
        <taxon>Dikarya</taxon>
        <taxon>Ascomycota</taxon>
        <taxon>Pezizomycotina</taxon>
        <taxon>Sordariomycetes</taxon>
        <taxon>Hypocreomycetidae</taxon>
        <taxon>Hypocreales</taxon>
        <taxon>Nectriaceae</taxon>
        <taxon>Fusarium</taxon>
    </lineage>
</organism>